<evidence type="ECO:0000313" key="4">
    <source>
        <dbReference type="Proteomes" id="UP000250831"/>
    </source>
</evidence>
<dbReference type="AlphaFoldDB" id="A0A363NM73"/>
<comment type="caution">
    <text evidence="3">The sequence shown here is derived from an EMBL/GenBank/DDBJ whole genome shotgun (WGS) entry which is preliminary data.</text>
</comment>
<organism evidence="3 4">
    <name type="scientific">Sphingobacterium athyrii</name>
    <dbReference type="NCBI Taxonomy" id="2152717"/>
    <lineage>
        <taxon>Bacteria</taxon>
        <taxon>Pseudomonadati</taxon>
        <taxon>Bacteroidota</taxon>
        <taxon>Sphingobacteriia</taxon>
        <taxon>Sphingobacteriales</taxon>
        <taxon>Sphingobacteriaceae</taxon>
        <taxon>Sphingobacterium</taxon>
    </lineage>
</organism>
<dbReference type="OrthoDB" id="704603at2"/>
<evidence type="ECO:0000256" key="2">
    <source>
        <dbReference type="SAM" id="Phobius"/>
    </source>
</evidence>
<gene>
    <name evidence="3" type="ORF">DCO56_23360</name>
</gene>
<keyword evidence="4" id="KW-1185">Reference proteome</keyword>
<name>A0A363NM73_9SPHI</name>
<proteinExistence type="predicted"/>
<feature type="region of interest" description="Disordered" evidence="1">
    <location>
        <begin position="112"/>
        <end position="135"/>
    </location>
</feature>
<evidence type="ECO:0000313" key="3">
    <source>
        <dbReference type="EMBL" id="PUV21882.1"/>
    </source>
</evidence>
<sequence>MKDKKLKELEEKYFNGQSSLEEEGELKNSDHVFFQTLNQEKNVKMDWSFDDFESQINADKKLIVWWKYSWVKYAAAAVLLMTIGIALFLNQKPTIEDPVLVEKNMKDLKPAKNKPIEHQNTEAANPNPNDRILSDGSRTAMQTAETFKRPKIKKQAKDRTAKKEVVTENLESATGQTYQADYVVLNGKPVANEEEAVELTLRSLGLLANNLENGVDKAMNIKQMSISIN</sequence>
<accession>A0A363NM73</accession>
<keyword evidence="2" id="KW-0812">Transmembrane</keyword>
<protein>
    <submittedName>
        <fullName evidence="3">Uncharacterized protein</fullName>
    </submittedName>
</protein>
<dbReference type="Proteomes" id="UP000250831">
    <property type="component" value="Unassembled WGS sequence"/>
</dbReference>
<evidence type="ECO:0000256" key="1">
    <source>
        <dbReference type="SAM" id="MobiDB-lite"/>
    </source>
</evidence>
<keyword evidence="2" id="KW-1133">Transmembrane helix</keyword>
<dbReference type="EMBL" id="QCXX01000008">
    <property type="protein sequence ID" value="PUV21882.1"/>
    <property type="molecule type" value="Genomic_DNA"/>
</dbReference>
<dbReference type="RefSeq" id="WP_108636143.1">
    <property type="nucleotide sequence ID" value="NZ_QCXX01000008.1"/>
</dbReference>
<reference evidence="3 4" key="1">
    <citation type="submission" date="2018-04" db="EMBL/GenBank/DDBJ databases">
        <title>Sphingobacterium sp. M46 Genome.</title>
        <authorList>
            <person name="Cheng J."/>
            <person name="Li Y."/>
        </authorList>
    </citation>
    <scope>NUCLEOTIDE SEQUENCE [LARGE SCALE GENOMIC DNA]</scope>
    <source>
        <strain evidence="3 4">M46</strain>
    </source>
</reference>
<keyword evidence="2" id="KW-0472">Membrane</keyword>
<feature type="transmembrane region" description="Helical" evidence="2">
    <location>
        <begin position="70"/>
        <end position="89"/>
    </location>
</feature>